<feature type="transmembrane region" description="Helical" evidence="11">
    <location>
        <begin position="152"/>
        <end position="169"/>
    </location>
</feature>
<dbReference type="Proteomes" id="UP000078348">
    <property type="component" value="Unassembled WGS sequence"/>
</dbReference>
<dbReference type="Gene3D" id="2.10.109.10">
    <property type="entry name" value="Umud Fragment, subunit A"/>
    <property type="match status" value="1"/>
</dbReference>
<dbReference type="PANTHER" id="PTHR10806">
    <property type="entry name" value="SIGNAL PEPTIDASE COMPLEX CATALYTIC SUBUNIT SEC11"/>
    <property type="match status" value="1"/>
</dbReference>
<dbReference type="EC" id="3.4.21.89" evidence="4"/>
<dbReference type="InterPro" id="IPR001733">
    <property type="entry name" value="Peptidase_S26B"/>
</dbReference>
<dbReference type="InterPro" id="IPR019533">
    <property type="entry name" value="Peptidase_S26"/>
</dbReference>
<name>A0A196S878_BLAHN</name>
<feature type="transmembrane region" description="Helical" evidence="11">
    <location>
        <begin position="32"/>
        <end position="50"/>
    </location>
</feature>
<dbReference type="PANTHER" id="PTHR10806:SF6">
    <property type="entry name" value="SIGNAL PEPTIDASE COMPLEX CATALYTIC SUBUNIT SEC11"/>
    <property type="match status" value="1"/>
</dbReference>
<comment type="caution">
    <text evidence="12">The sequence shown here is derived from an EMBL/GenBank/DDBJ whole genome shotgun (WGS) entry which is preliminary data.</text>
</comment>
<dbReference type="AlphaFoldDB" id="A0A196S878"/>
<evidence type="ECO:0000256" key="5">
    <source>
        <dbReference type="ARBA" id="ARBA00019685"/>
    </source>
</evidence>
<keyword evidence="7 11" id="KW-0812">Transmembrane</keyword>
<dbReference type="GO" id="GO:0004252">
    <property type="term" value="F:serine-type endopeptidase activity"/>
    <property type="evidence" value="ECO:0007669"/>
    <property type="project" value="InterPro"/>
</dbReference>
<comment type="function">
    <text evidence="10">Catalytic component of the signal peptidase complex (SPC) which catalyzes the cleavage of N-terminal signal sequences from nascent proteins as they are translocated into the lumen of the endoplasmic reticulum. Specifically cleaves N-terminal signal peptides that contain a hydrophobic alpha-helix (h-region) shorter than 18-20 amino acids.</text>
</comment>
<evidence type="ECO:0000256" key="8">
    <source>
        <dbReference type="ARBA" id="ARBA00022989"/>
    </source>
</evidence>
<evidence type="ECO:0000256" key="2">
    <source>
        <dbReference type="ARBA" id="ARBA00004648"/>
    </source>
</evidence>
<dbReference type="GO" id="GO:0005787">
    <property type="term" value="C:signal peptidase complex"/>
    <property type="evidence" value="ECO:0007669"/>
    <property type="project" value="TreeGrafter"/>
</dbReference>
<dbReference type="GO" id="GO:0009003">
    <property type="term" value="F:signal peptidase activity"/>
    <property type="evidence" value="ECO:0007669"/>
    <property type="project" value="UniProtKB-EC"/>
</dbReference>
<gene>
    <name evidence="12" type="ORF">AV274_5047</name>
</gene>
<evidence type="ECO:0000313" key="12">
    <source>
        <dbReference type="EMBL" id="OAO13250.1"/>
    </source>
</evidence>
<dbReference type="STRING" id="478820.A0A196S878"/>
<protein>
    <recommendedName>
        <fullName evidence="5">Signal peptidase complex catalytic subunit SEC11</fullName>
        <ecNumber evidence="4">3.4.21.89</ecNumber>
    </recommendedName>
    <alternativeName>
        <fullName evidence="6">Signal peptidase complex catalytic subunit sec11</fullName>
    </alternativeName>
</protein>
<dbReference type="NCBIfam" id="TIGR02228">
    <property type="entry name" value="sigpep_I_arch"/>
    <property type="match status" value="1"/>
</dbReference>
<dbReference type="InterPro" id="IPR036286">
    <property type="entry name" value="LexA/Signal_pep-like_sf"/>
</dbReference>
<proteinExistence type="inferred from homology"/>
<dbReference type="SUPFAM" id="SSF51306">
    <property type="entry name" value="LexA/Signal peptidase"/>
    <property type="match status" value="1"/>
</dbReference>
<evidence type="ECO:0000256" key="11">
    <source>
        <dbReference type="SAM" id="Phobius"/>
    </source>
</evidence>
<evidence type="ECO:0000256" key="6">
    <source>
        <dbReference type="ARBA" id="ARBA00021755"/>
    </source>
</evidence>
<dbReference type="EMBL" id="LXWW01000430">
    <property type="protein sequence ID" value="OAO13250.1"/>
    <property type="molecule type" value="Genomic_DNA"/>
</dbReference>
<evidence type="ECO:0000256" key="3">
    <source>
        <dbReference type="ARBA" id="ARBA00011035"/>
    </source>
</evidence>
<comment type="catalytic activity">
    <reaction evidence="1">
        <text>Cleavage of hydrophobic, N-terminal signal or leader sequences from secreted and periplasmic proteins.</text>
        <dbReference type="EC" id="3.4.21.89"/>
    </reaction>
</comment>
<reference evidence="12 13" key="1">
    <citation type="submission" date="2016-05" db="EMBL/GenBank/DDBJ databases">
        <title>Nuclear genome of Blastocystis sp. subtype 1 NandII.</title>
        <authorList>
            <person name="Gentekaki E."/>
            <person name="Curtis B."/>
            <person name="Stairs C."/>
            <person name="Eme L."/>
            <person name="Herman E."/>
            <person name="Klimes V."/>
            <person name="Arias M.C."/>
            <person name="Elias M."/>
            <person name="Hilliou F."/>
            <person name="Klute M."/>
            <person name="Malik S.-B."/>
            <person name="Pightling A."/>
            <person name="Rachubinski R."/>
            <person name="Salas D."/>
            <person name="Schlacht A."/>
            <person name="Suga H."/>
            <person name="Archibald J."/>
            <person name="Ball S.G."/>
            <person name="Clark G."/>
            <person name="Dacks J."/>
            <person name="Van Der Giezen M."/>
            <person name="Tsaousis A."/>
            <person name="Roger A."/>
        </authorList>
    </citation>
    <scope>NUCLEOTIDE SEQUENCE [LARGE SCALE GENOMIC DNA]</scope>
    <source>
        <strain evidence="13">ATCC 50177 / NandII</strain>
    </source>
</reference>
<keyword evidence="13" id="KW-1185">Reference proteome</keyword>
<dbReference type="CDD" id="cd06530">
    <property type="entry name" value="S26_SPase_I"/>
    <property type="match status" value="1"/>
</dbReference>
<evidence type="ECO:0000256" key="7">
    <source>
        <dbReference type="ARBA" id="ARBA00022692"/>
    </source>
</evidence>
<keyword evidence="8 11" id="KW-1133">Transmembrane helix</keyword>
<dbReference type="PRINTS" id="PR00728">
    <property type="entry name" value="SIGNALPTASE"/>
</dbReference>
<keyword evidence="9 11" id="KW-0472">Membrane</keyword>
<feature type="transmembrane region" description="Helical" evidence="11">
    <location>
        <begin position="175"/>
        <end position="191"/>
    </location>
</feature>
<dbReference type="GO" id="GO:0006465">
    <property type="term" value="P:signal peptide processing"/>
    <property type="evidence" value="ECO:0007669"/>
    <property type="project" value="InterPro"/>
</dbReference>
<evidence type="ECO:0000256" key="10">
    <source>
        <dbReference type="ARBA" id="ARBA00045533"/>
    </source>
</evidence>
<evidence type="ECO:0000256" key="9">
    <source>
        <dbReference type="ARBA" id="ARBA00023136"/>
    </source>
</evidence>
<comment type="similarity">
    <text evidence="3">Belongs to the peptidase S26B family.</text>
</comment>
<dbReference type="OrthoDB" id="10257561at2759"/>
<comment type="subcellular location">
    <subcellularLocation>
        <location evidence="2">Endoplasmic reticulum membrane</location>
        <topology evidence="2">Single-pass type II membrane protein</topology>
    </subcellularLocation>
</comment>
<evidence type="ECO:0000256" key="1">
    <source>
        <dbReference type="ARBA" id="ARBA00000677"/>
    </source>
</evidence>
<sequence length="193" mass="22030">MDSTITFMEDAHSKKSTLVDAVASLFKSKRLLIIQVISMFTFFASALAAWKMLSYTLDTATPVVVILTGSMLPEYRRGDVLLIDNRFHAIQIADIVVYNIPGRNIPIVHRVHVIHNPGTEEESRFLTKGDNNQVHDQQLYQQGQYFLNRDNIYGSSIAYAPFFGMFTIWTTDYPWLRYLILGVMGLFILTGKE</sequence>
<accession>A0A196S878</accession>
<evidence type="ECO:0000256" key="4">
    <source>
        <dbReference type="ARBA" id="ARBA00013208"/>
    </source>
</evidence>
<organism evidence="12 13">
    <name type="scientific">Blastocystis sp. subtype 1 (strain ATCC 50177 / NandII)</name>
    <dbReference type="NCBI Taxonomy" id="478820"/>
    <lineage>
        <taxon>Eukaryota</taxon>
        <taxon>Sar</taxon>
        <taxon>Stramenopiles</taxon>
        <taxon>Bigyra</taxon>
        <taxon>Opalozoa</taxon>
        <taxon>Opalinata</taxon>
        <taxon>Blastocystidae</taxon>
        <taxon>Blastocystis</taxon>
    </lineage>
</organism>
<evidence type="ECO:0000313" key="13">
    <source>
        <dbReference type="Proteomes" id="UP000078348"/>
    </source>
</evidence>